<keyword evidence="3" id="KW-1185">Reference proteome</keyword>
<dbReference type="HOGENOM" id="CLU_080491_0_0_1"/>
<name>A0A0B4GQJ4_METGA</name>
<accession>A0A0B4GQJ4</accession>
<evidence type="ECO:0000313" key="2">
    <source>
        <dbReference type="EMBL" id="KID84898.1"/>
    </source>
</evidence>
<dbReference type="Proteomes" id="UP000031192">
    <property type="component" value="Unassembled WGS sequence"/>
</dbReference>
<feature type="domain" description="DUF7770" evidence="1">
    <location>
        <begin position="50"/>
        <end position="181"/>
    </location>
</feature>
<dbReference type="OrthoDB" id="4174307at2759"/>
<dbReference type="Pfam" id="PF24968">
    <property type="entry name" value="DUF7770"/>
    <property type="match status" value="1"/>
</dbReference>
<dbReference type="EMBL" id="AZNH01000036">
    <property type="protein sequence ID" value="KID84898.1"/>
    <property type="molecule type" value="Genomic_DNA"/>
</dbReference>
<dbReference type="AlphaFoldDB" id="A0A0B4GQJ4"/>
<evidence type="ECO:0000259" key="1">
    <source>
        <dbReference type="Pfam" id="PF24968"/>
    </source>
</evidence>
<protein>
    <recommendedName>
        <fullName evidence="1">DUF7770 domain-containing protein</fullName>
    </recommendedName>
</protein>
<comment type="caution">
    <text evidence="2">The sequence shown here is derived from an EMBL/GenBank/DDBJ whole genome shotgun (WGS) entry which is preliminary data.</text>
</comment>
<proteinExistence type="predicted"/>
<organism evidence="2 3">
    <name type="scientific">Metarhizium guizhouense (strain ARSEF 977)</name>
    <dbReference type="NCBI Taxonomy" id="1276136"/>
    <lineage>
        <taxon>Eukaryota</taxon>
        <taxon>Fungi</taxon>
        <taxon>Dikarya</taxon>
        <taxon>Ascomycota</taxon>
        <taxon>Pezizomycotina</taxon>
        <taxon>Sordariomycetes</taxon>
        <taxon>Hypocreomycetidae</taxon>
        <taxon>Hypocreales</taxon>
        <taxon>Clavicipitaceae</taxon>
        <taxon>Metarhizium</taxon>
    </lineage>
</organism>
<gene>
    <name evidence="2" type="ORF">MGU_07865</name>
</gene>
<evidence type="ECO:0000313" key="3">
    <source>
        <dbReference type="Proteomes" id="UP000031192"/>
    </source>
</evidence>
<reference evidence="2 3" key="1">
    <citation type="journal article" date="2014" name="Proc. Natl. Acad. Sci. U.S.A.">
        <title>Trajectory and genomic determinants of fungal-pathogen speciation and host adaptation.</title>
        <authorList>
            <person name="Hu X."/>
            <person name="Xiao G."/>
            <person name="Zheng P."/>
            <person name="Shang Y."/>
            <person name="Su Y."/>
            <person name="Zhang X."/>
            <person name="Liu X."/>
            <person name="Zhan S."/>
            <person name="St Leger R.J."/>
            <person name="Wang C."/>
        </authorList>
    </citation>
    <scope>NUCLEOTIDE SEQUENCE [LARGE SCALE GENOMIC DNA]</scope>
    <source>
        <strain evidence="2 3">ARSEF 977</strain>
    </source>
</reference>
<dbReference type="InterPro" id="IPR056672">
    <property type="entry name" value="DUF7770"/>
</dbReference>
<sequence length="245" mass="27775">MAHLTHSEDGYNLTQNPFALPQRFMQVVICSQLYVEFLKTTSGGEPIEEKKKAANHAVFKIVFAEKYDGYEGIRIDMTPNDYYKSGPDSIDGSPVKYQPGFLRVNAAKQTRPSTMSLCTCRLSIEPNWTVGRVIRLLLDYRASLFDFVDINYGYFGCRDFVTQAIYLMHNHGFIQSTEIRAVLSGPALPITSIYDALGLRFDYRGRISACPIDKGRFTSLQRYQSPSMPYQGSQRALELAHLIAR</sequence>